<feature type="domain" description="VOC" evidence="1">
    <location>
        <begin position="3"/>
        <end position="130"/>
    </location>
</feature>
<dbReference type="OrthoDB" id="9796521at2"/>
<dbReference type="RefSeq" id="WP_034547698.1">
    <property type="nucleotide sequence ID" value="NZ_FSRN01000001.1"/>
</dbReference>
<keyword evidence="3" id="KW-1185">Reference proteome</keyword>
<dbReference type="SUPFAM" id="SSF54593">
    <property type="entry name" value="Glyoxalase/Bleomycin resistance protein/Dihydroxybiphenyl dioxygenase"/>
    <property type="match status" value="1"/>
</dbReference>
<dbReference type="PROSITE" id="PS51819">
    <property type="entry name" value="VOC"/>
    <property type="match status" value="1"/>
</dbReference>
<reference evidence="3" key="1">
    <citation type="submission" date="2016-11" db="EMBL/GenBank/DDBJ databases">
        <authorList>
            <person name="Varghese N."/>
            <person name="Submissions S."/>
        </authorList>
    </citation>
    <scope>NUCLEOTIDE SEQUENCE [LARGE SCALE GENOMIC DNA]</scope>
    <source>
        <strain evidence="3">313</strain>
    </source>
</reference>
<gene>
    <name evidence="2" type="ORF">SAMN05878443_0892</name>
</gene>
<dbReference type="PANTHER" id="PTHR36503">
    <property type="entry name" value="BLR2520 PROTEIN"/>
    <property type="match status" value="1"/>
</dbReference>
<sequence>MNRINLVCLGVKDIKAALTFYKGIGFETYEKADTPAIVFFNNQGSKLELFPIKELAKDINEADPPVIKDRGFNGITLACNVKSENEVDDLIELVRQNGGKIVKEPVKVSWGGYSGYFQDVDGYYWEIAYSSSWKFDENDMLIIENV</sequence>
<dbReference type="eggNOG" id="COG0346">
    <property type="taxonomic scope" value="Bacteria"/>
</dbReference>
<dbReference type="InterPro" id="IPR037523">
    <property type="entry name" value="VOC_core"/>
</dbReference>
<dbReference type="PANTHER" id="PTHR36503:SF1">
    <property type="entry name" value="BLR2520 PROTEIN"/>
    <property type="match status" value="1"/>
</dbReference>
<evidence type="ECO:0000259" key="1">
    <source>
        <dbReference type="PROSITE" id="PS51819"/>
    </source>
</evidence>
<dbReference type="Proteomes" id="UP000184758">
    <property type="component" value="Unassembled WGS sequence"/>
</dbReference>
<protein>
    <recommendedName>
        <fullName evidence="1">VOC domain-containing protein</fullName>
    </recommendedName>
</protein>
<dbReference type="InterPro" id="IPR004360">
    <property type="entry name" value="Glyas_Fos-R_dOase_dom"/>
</dbReference>
<dbReference type="Gene3D" id="3.10.180.10">
    <property type="entry name" value="2,3-Dihydroxybiphenyl 1,2-Dioxygenase, domain 1"/>
    <property type="match status" value="1"/>
</dbReference>
<dbReference type="InterPro" id="IPR029068">
    <property type="entry name" value="Glyas_Bleomycin-R_OHBP_Dase"/>
</dbReference>
<accession>A0A1N6FXW3</accession>
<dbReference type="AlphaFoldDB" id="A0A1N6FXW3"/>
<evidence type="ECO:0000313" key="2">
    <source>
        <dbReference type="EMBL" id="SIO00145.1"/>
    </source>
</evidence>
<dbReference type="Pfam" id="PF00903">
    <property type="entry name" value="Glyoxalase"/>
    <property type="match status" value="1"/>
</dbReference>
<proteinExistence type="predicted"/>
<evidence type="ECO:0000313" key="3">
    <source>
        <dbReference type="Proteomes" id="UP000184758"/>
    </source>
</evidence>
<organism evidence="2 3">
    <name type="scientific">Carnobacterium alterfunditum</name>
    <dbReference type="NCBI Taxonomy" id="28230"/>
    <lineage>
        <taxon>Bacteria</taxon>
        <taxon>Bacillati</taxon>
        <taxon>Bacillota</taxon>
        <taxon>Bacilli</taxon>
        <taxon>Lactobacillales</taxon>
        <taxon>Carnobacteriaceae</taxon>
        <taxon>Carnobacterium</taxon>
    </lineage>
</organism>
<dbReference type="EMBL" id="FSRN01000001">
    <property type="protein sequence ID" value="SIO00145.1"/>
    <property type="molecule type" value="Genomic_DNA"/>
</dbReference>
<dbReference type="STRING" id="28230.SAMN05878443_0892"/>
<name>A0A1N6FXW3_9LACT</name>